<organism evidence="2 3">
    <name type="scientific">Marinitenerispora sediminis</name>
    <dbReference type="NCBI Taxonomy" id="1931232"/>
    <lineage>
        <taxon>Bacteria</taxon>
        <taxon>Bacillati</taxon>
        <taxon>Actinomycetota</taxon>
        <taxon>Actinomycetes</taxon>
        <taxon>Streptosporangiales</taxon>
        <taxon>Nocardiopsidaceae</taxon>
        <taxon>Marinitenerispora</taxon>
    </lineage>
</organism>
<proteinExistence type="predicted"/>
<dbReference type="Proteomes" id="UP000253318">
    <property type="component" value="Unassembled WGS sequence"/>
</dbReference>
<sequence length="231" mass="25213">MSDYHDLVFLAALPDTVPDAFLAELRWQLRLTETEPPEHTAVSYRGWGEPFAVFMGDGPSPHFAGHDHSRLLRRSDGGGWLVDVRSEVHEDDYGLVLQVVEWILRHSVTRGRFGRAAYTGDDIVWTLFWDGERVVPLRDGAAAPALPPSGRGSGGGMRAAPHRTRRDGPQRPPRTVQVRGPSGTPEMTLPMAGHLLRPKPAGGRERGSGPDPGAAWRPAARGTDTGPRSAR</sequence>
<evidence type="ECO:0000313" key="3">
    <source>
        <dbReference type="Proteomes" id="UP000253318"/>
    </source>
</evidence>
<dbReference type="OrthoDB" id="4171745at2"/>
<reference evidence="2 3" key="1">
    <citation type="submission" date="2018-04" db="EMBL/GenBank/DDBJ databases">
        <title>Novel actinobacteria from marine sediment.</title>
        <authorList>
            <person name="Ng Z.Y."/>
            <person name="Tan G.Y.A."/>
        </authorList>
    </citation>
    <scope>NUCLEOTIDE SEQUENCE [LARGE SCALE GENOMIC DNA]</scope>
    <source>
        <strain evidence="2 3">TPS81</strain>
    </source>
</reference>
<dbReference type="EMBL" id="QEIN01000071">
    <property type="protein sequence ID" value="RCV59094.1"/>
    <property type="molecule type" value="Genomic_DNA"/>
</dbReference>
<evidence type="ECO:0000256" key="1">
    <source>
        <dbReference type="SAM" id="MobiDB-lite"/>
    </source>
</evidence>
<feature type="region of interest" description="Disordered" evidence="1">
    <location>
        <begin position="140"/>
        <end position="231"/>
    </location>
</feature>
<gene>
    <name evidence="2" type="ORF">DEF24_11105</name>
</gene>
<keyword evidence="3" id="KW-1185">Reference proteome</keyword>
<comment type="caution">
    <text evidence="2">The sequence shown here is derived from an EMBL/GenBank/DDBJ whole genome shotgun (WGS) entry which is preliminary data.</text>
</comment>
<accession>A0A368T6I4</accession>
<evidence type="ECO:0000313" key="2">
    <source>
        <dbReference type="EMBL" id="RCV59094.1"/>
    </source>
</evidence>
<protein>
    <submittedName>
        <fullName evidence="2">Uncharacterized protein</fullName>
    </submittedName>
</protein>
<name>A0A368T6I4_9ACTN</name>
<dbReference type="AlphaFoldDB" id="A0A368T6I4"/>
<dbReference type="RefSeq" id="WP_114433255.1">
    <property type="nucleotide sequence ID" value="NZ_QEIN01000071.1"/>
</dbReference>
<feature type="compositionally biased region" description="Low complexity" evidence="1">
    <location>
        <begin position="140"/>
        <end position="150"/>
    </location>
</feature>